<proteinExistence type="predicted"/>
<sequence>MRPLSLASGLSGDGAIPPDSLEAIAIVGLATRFPQQATTTESLWELLLQARSTWSSIPKERFNSDAFYHPDPEHGGTFHVQGGHYLSEDPAYFDGSFFNITKNELLTLDPQQRLVLENVYHALENAGIPLTSAVGSNTSVFVSGFNHDYLGILNSDPETTLKYKPTGVTNAILSNRVSWFFDFKGPSMTIDTACSSSLVALHLAVQSLRARETNMAVVSGVSILENPTETIGMSHHGLLGPQGRSFSFDSRAEGYARGEGVGTVVVKPLSAAIRDGDTIRAVIRETGVNQDGRTPGITVPSADAQERLIREVYWRAGLGLENTRFVEAHGTGTSTGDPIEAGALAKAFKCQRETPLYVGAIKSSIGHLEGGSGVASIIKSILTLESGIIPANFDMKQTNPSIPAADWNIAFPTEALPWPSPGLRRVSVNSFGIGGTNAHCILDDAYHYLNDRRLTCAHRTTSTVPTTQKIKSRLLALFCASPTFTSSTYTSLVEKPKVFLLSAFDEDGVKRNAAEFAKYLNRRTSQSVLHDHLLDDLSFTLSKKRSQFPWKSFIMATSVKELAWNLSESNFAKPTRAARVPEVEFVFTGQGAQYQAMGRELMVYPAFQESVEEASEYIRRLGSPWSLLDELLTERESPRVNLPEIAHPLCTVLQIALVDLLASWQIFPKRVTGHSSGEIAAAYCSGKLSREGAWKVAYYRGYVSSKQLSANGAMMAVGLGASQLQPYLDSVKGKNTGELIIACHNSPKNNTVSGDDAMIDRLRSLLDADGIFARKLNVKNAYHSAHMHAIAQDYLRLMGTLPYGRRLAAPHQVHMFSTVTGHQVKEEHLPAQYWVDNMVSPVLFTSGLVAMTSNASSSHGTTDLADSLRLLVEIGPHSTLQSAIKETLASKSPKLEFKYLGVLKRTNHSLNTLLTTVGFLASSGCELDFHAVNQAPHSKAKRRPRLLVDLPPYIFKHTEKILFESRLSKNIRTRKFPRHDLFGAPITDWNPTAPRWRHFVRLNENPWLRDHMVTGNYVYPGVGYLIMAIEASRQLAGEEKITGFRLQKVNIRRALIIPDTKEGIEVSLAMATVEDSASSRTWRRFQITSYNASSDEWTDHCTGHITVDHETASDPVDNGREAEEESRAWGSEHFRANETCTKSMAFKSTYNNLQTSGLNFGPLFRNLADVRASGCGLGKVVGSVTVPDIAQSMPKQYLHSHLIHPATMDSMIHLMIAAVLDFTGKSTLDQIRLPTFIRDVWVSADLNSAPTHKFTGHASVSTAESDKFEGQIQMLDEGTNRHRIRMDGIELTPLESGLAENSERKLCSAIEYKPDVHFLDSKSACALTSLDASDDTQALYWVKRLQLATMLYVMDALKELGDLHVTKLDLHMRRFFDWMEHVQTMLKRDEILHLPYNEFLEIAQDEALKEAIGKEIEAHSAEGAITARMGRNIAKVVRQETDPLDLMFGQDAVMEQVYKEGLHLYNLPQHLQTHLSLIRHQHSELNILEIGGGTGSFTAEVLAVLSPDLAKTKGNIASYTFTDISSGFFEKAKQRFQPWSDIMNFQSLNIERSPVDQGFQLGTYDLIFAGNVIHATANLHNALSNLRSLLKPGGQLIMQEGIRQDFLWYPLVFGQLPGWWLGDEPCRQWCPYIPAEEWNPLLLKAGFSGIDAEYPSSNDPDLTWQSILVSSAVKIPTEKPSNTAIILTLGTLKARQVTENLQVLLPELGYTSILVKEPMEVENSILSDALCISLMDLEYPYLFDMTEAEYDTLKKMLSECQNLLWVTCNPLTQPHTSMSFGLLRTVRRERDADGSNIVTLTEAEPDVASPQNLATAVGKIIKRQFVDKPENDRHAEYMLQNGLIHIGRLNEWEAADQFLAAQSSQQAPQLQRLGDYDTPIELQEAAVSTGEYHWVIDTQQEESHKDTEVEVEIRAIGLSSDVSAGRLANEIAGVVSKVGSEVEDLAAGDRVIYISGDKKGGSVRTHGRADQLQLVRIPDEISFEVAAGLAWAYATAIQGLGEMARLGPENTILIHTGATDISQAATQYAQMIGATIYATVATVEERDLLVSDYGISKERIFSRKDLKFVKSVMRCTNHTGVDVVFNALSGEALRGSMACLAPFGTFVDVSNPNKRADTTVEMASLPRNVSVHTVNVPLMAQHRPKSVRLLLTEALRLYSEGKIGQLRTTTVLDFTQIKGGIRTAQSGEAAKVVIAPNPSNMVPVVPRPIVPCHFDPDASYVLAGGYGGLGRSLARWMASGGATSLIILSRSSASSQEKMELIADLDRMGCKVHSLVCDVADVSSLQRLSGEAFSDLPPIKGCIQASMVLRDGAFTGLSFNDWQAAIKPKVQGSWNLHTVLPDDMDFFIMLSSVAGIFGNRGQSNYAAGNTFQDALAAYRVSKGMQAASINLGSVSNVGWVAENRSSMRTHTATLFELLREEEVHATVDFLIRQDGGNASACSQLVLGLPTAEMCRQNGVPLPTYLNYSMFTHFRSTVTAKNSEVSQQKSVSVAALLSAADGFEGAVIVVSDGIVERLASLLAIPCSELDAQRFGFGGIDSLVAMEFRAWIVKELKAEVSLLDIMGAENIRALSEKIAGRSRLIAGGSSMSS</sequence>
<dbReference type="SMART" id="SM00822">
    <property type="entry name" value="PKS_KR"/>
    <property type="match status" value="1"/>
</dbReference>
<evidence type="ECO:0000256" key="1">
    <source>
        <dbReference type="ARBA" id="ARBA00022450"/>
    </source>
</evidence>
<dbReference type="InterPro" id="IPR056501">
    <property type="entry name" value="NAD-bd_HRPKS_sdrA"/>
</dbReference>
<gene>
    <name evidence="12" type="ORF">Pc13g04470</name>
    <name evidence="12" type="ORF">PCH_Pc13g04470</name>
</gene>
<accession>B6H299</accession>
<dbReference type="SUPFAM" id="SSF53901">
    <property type="entry name" value="Thiolase-like"/>
    <property type="match status" value="1"/>
</dbReference>
<dbReference type="Pfam" id="PF08659">
    <property type="entry name" value="KR"/>
    <property type="match status" value="1"/>
</dbReference>
<dbReference type="Gene3D" id="3.40.50.150">
    <property type="entry name" value="Vaccinia Virus protein VP39"/>
    <property type="match status" value="1"/>
</dbReference>
<evidence type="ECO:0000259" key="10">
    <source>
        <dbReference type="PROSITE" id="PS52004"/>
    </source>
</evidence>
<dbReference type="InterPro" id="IPR036291">
    <property type="entry name" value="NAD(P)-bd_dom_sf"/>
</dbReference>
<dbReference type="Gene3D" id="3.10.129.110">
    <property type="entry name" value="Polyketide synthase dehydratase"/>
    <property type="match status" value="1"/>
</dbReference>
<reference evidence="12 13" key="1">
    <citation type="journal article" date="2008" name="Nat. Biotechnol.">
        <title>Genome sequencing and analysis of the filamentous fungus Penicillium chrysogenum.</title>
        <authorList>
            <person name="van den Berg M.A."/>
            <person name="Albang R."/>
            <person name="Albermann K."/>
            <person name="Badger J.H."/>
            <person name="Daran J.-M."/>
            <person name="Driessen A.J.M."/>
            <person name="Garcia-Estrada C."/>
            <person name="Fedorova N.D."/>
            <person name="Harris D.M."/>
            <person name="Heijne W.H.M."/>
            <person name="Joardar V.S."/>
            <person name="Kiel J.A.K.W."/>
            <person name="Kovalchuk A."/>
            <person name="Martin J.F."/>
            <person name="Nierman W.C."/>
            <person name="Nijland J.G."/>
            <person name="Pronk J.T."/>
            <person name="Roubos J.A."/>
            <person name="van der Klei I.J."/>
            <person name="van Peij N.N.M.E."/>
            <person name="Veenhuis M."/>
            <person name="von Doehren H."/>
            <person name="Wagner C."/>
            <person name="Wortman J.R."/>
            <person name="Bovenberg R.A.L."/>
        </authorList>
    </citation>
    <scope>NUCLEOTIDE SEQUENCE [LARGE SCALE GENOMIC DNA]</scope>
    <source>
        <strain evidence="13">ATCC 28089 / DSM 1075 / NRRL 1951 / Wisconsin 54-1255</strain>
    </source>
</reference>
<dbReference type="InterPro" id="IPR049552">
    <property type="entry name" value="PKS_DH_N"/>
</dbReference>
<feature type="region of interest" description="N-terminal hotdog fold" evidence="8">
    <location>
        <begin position="979"/>
        <end position="1112"/>
    </location>
</feature>
<dbReference type="GO" id="GO:0004315">
    <property type="term" value="F:3-oxoacyl-[acyl-carrier-protein] synthase activity"/>
    <property type="evidence" value="ECO:0007669"/>
    <property type="project" value="InterPro"/>
</dbReference>
<dbReference type="GO" id="GO:0031177">
    <property type="term" value="F:phosphopantetheine binding"/>
    <property type="evidence" value="ECO:0007669"/>
    <property type="project" value="InterPro"/>
</dbReference>
<dbReference type="InterPro" id="IPR014030">
    <property type="entry name" value="Ketoacyl_synth_N"/>
</dbReference>
<dbReference type="GO" id="GO:1901336">
    <property type="term" value="P:lactone biosynthetic process"/>
    <property type="evidence" value="ECO:0007669"/>
    <property type="project" value="UniProtKB-ARBA"/>
</dbReference>
<dbReference type="PROSITE" id="PS52004">
    <property type="entry name" value="KS3_2"/>
    <property type="match status" value="1"/>
</dbReference>
<evidence type="ECO:0000256" key="3">
    <source>
        <dbReference type="ARBA" id="ARBA00022679"/>
    </source>
</evidence>
<evidence type="ECO:0000256" key="2">
    <source>
        <dbReference type="ARBA" id="ARBA00022553"/>
    </source>
</evidence>
<evidence type="ECO:0000256" key="8">
    <source>
        <dbReference type="PROSITE-ProRule" id="PRU01363"/>
    </source>
</evidence>
<dbReference type="InterPro" id="IPR016035">
    <property type="entry name" value="Acyl_Trfase/lysoPLipase"/>
</dbReference>
<dbReference type="Gene3D" id="3.40.366.10">
    <property type="entry name" value="Malonyl-Coenzyme A Acyl Carrier Protein, domain 2"/>
    <property type="match status" value="1"/>
</dbReference>
<dbReference type="SMART" id="SM00823">
    <property type="entry name" value="PKS_PP"/>
    <property type="match status" value="1"/>
</dbReference>
<dbReference type="VEuPathDB" id="FungiDB:PCH_Pc13g04470"/>
<feature type="domain" description="Carrier" evidence="9">
    <location>
        <begin position="2504"/>
        <end position="2580"/>
    </location>
</feature>
<dbReference type="Pfam" id="PF02801">
    <property type="entry name" value="Ketoacyl-synt_C"/>
    <property type="match status" value="1"/>
</dbReference>
<dbReference type="InterPro" id="IPR020841">
    <property type="entry name" value="PKS_Beta-ketoAc_synthase_dom"/>
</dbReference>
<feature type="active site" description="Proton donor; for dehydratase activity" evidence="8">
    <location>
        <position position="1209"/>
    </location>
</feature>
<dbReference type="STRING" id="500485.B6H299"/>
<dbReference type="InterPro" id="IPR014043">
    <property type="entry name" value="Acyl_transferase_dom"/>
</dbReference>
<dbReference type="SMART" id="SM00827">
    <property type="entry name" value="PKS_AT"/>
    <property type="match status" value="1"/>
</dbReference>
<feature type="domain" description="Ketosynthase family 3 (KS3)" evidence="10">
    <location>
        <begin position="21"/>
        <end position="444"/>
    </location>
</feature>
<dbReference type="Pfam" id="PF23114">
    <property type="entry name" value="NAD-bd_HRPKS_sdrA"/>
    <property type="match status" value="1"/>
</dbReference>
<dbReference type="InterPro" id="IPR014031">
    <property type="entry name" value="Ketoacyl_synth_C"/>
</dbReference>
<dbReference type="InterPro" id="IPR013217">
    <property type="entry name" value="Methyltransf_12"/>
</dbReference>
<feature type="active site" description="Proton acceptor; for dehydratase activity" evidence="8">
    <location>
        <position position="1011"/>
    </location>
</feature>
<dbReference type="SUPFAM" id="SSF53335">
    <property type="entry name" value="S-adenosyl-L-methionine-dependent methyltransferases"/>
    <property type="match status" value="1"/>
</dbReference>
<dbReference type="InterPro" id="IPR049551">
    <property type="entry name" value="PKS_DH_C"/>
</dbReference>
<dbReference type="PROSITE" id="PS50075">
    <property type="entry name" value="CARRIER"/>
    <property type="match status" value="1"/>
</dbReference>
<dbReference type="InterPro" id="IPR029063">
    <property type="entry name" value="SAM-dependent_MTases_sf"/>
</dbReference>
<dbReference type="InterPro" id="IPR020807">
    <property type="entry name" value="PKS_DH"/>
</dbReference>
<dbReference type="SMR" id="B6H299"/>
<dbReference type="InterPro" id="IPR020806">
    <property type="entry name" value="PKS_PP-bd"/>
</dbReference>
<dbReference type="InterPro" id="IPR032821">
    <property type="entry name" value="PKS_assoc"/>
</dbReference>
<evidence type="ECO:0000256" key="6">
    <source>
        <dbReference type="ARBA" id="ARBA00023268"/>
    </source>
</evidence>
<dbReference type="PROSITE" id="PS52019">
    <property type="entry name" value="PKS_MFAS_DH"/>
    <property type="match status" value="1"/>
</dbReference>
<keyword evidence="1" id="KW-0596">Phosphopantetheine</keyword>
<dbReference type="InterPro" id="IPR016039">
    <property type="entry name" value="Thiolase-like"/>
</dbReference>
<evidence type="ECO:0000256" key="5">
    <source>
        <dbReference type="ARBA" id="ARBA00023002"/>
    </source>
</evidence>
<dbReference type="GO" id="GO:0016491">
    <property type="term" value="F:oxidoreductase activity"/>
    <property type="evidence" value="ECO:0007669"/>
    <property type="project" value="UniProtKB-KW"/>
</dbReference>
<dbReference type="Pfam" id="PF00109">
    <property type="entry name" value="ketoacyl-synt"/>
    <property type="match status" value="1"/>
</dbReference>
<dbReference type="InterPro" id="IPR016036">
    <property type="entry name" value="Malonyl_transacylase_ACP-bd"/>
</dbReference>
<dbReference type="Pfam" id="PF00698">
    <property type="entry name" value="Acyl_transf_1"/>
    <property type="match status" value="1"/>
</dbReference>
<evidence type="ECO:0000256" key="4">
    <source>
        <dbReference type="ARBA" id="ARBA00022857"/>
    </source>
</evidence>
<dbReference type="HOGENOM" id="CLU_000022_31_0_1"/>
<dbReference type="InterPro" id="IPR042104">
    <property type="entry name" value="PKS_dehydratase_sf"/>
</dbReference>
<keyword evidence="6" id="KW-0511">Multifunctional enzyme</keyword>
<keyword evidence="7" id="KW-0012">Acyltransferase</keyword>
<dbReference type="SUPFAM" id="SSF55048">
    <property type="entry name" value="Probable ACP-binding domain of malonyl-CoA ACP transacylase"/>
    <property type="match status" value="1"/>
</dbReference>
<protein>
    <submittedName>
        <fullName evidence="12">Pc13g04470 protein</fullName>
    </submittedName>
</protein>
<dbReference type="SUPFAM" id="SSF52151">
    <property type="entry name" value="FabD/lysophospholipase-like"/>
    <property type="match status" value="1"/>
</dbReference>
<dbReference type="InterPro" id="IPR009081">
    <property type="entry name" value="PP-bd_ACP"/>
</dbReference>
<dbReference type="InterPro" id="IPR057326">
    <property type="entry name" value="KR_dom"/>
</dbReference>
<dbReference type="Pfam" id="PF21089">
    <property type="entry name" value="PKS_DH_N"/>
    <property type="match status" value="1"/>
</dbReference>
<dbReference type="PROSITE" id="PS00606">
    <property type="entry name" value="KS3_1"/>
    <property type="match status" value="1"/>
</dbReference>
<dbReference type="Proteomes" id="UP000000724">
    <property type="component" value="Contig Pc00c13"/>
</dbReference>
<evidence type="ECO:0000259" key="11">
    <source>
        <dbReference type="PROSITE" id="PS52019"/>
    </source>
</evidence>
<keyword evidence="3" id="KW-0808">Transferase</keyword>
<dbReference type="InterPro" id="IPR001227">
    <property type="entry name" value="Ac_transferase_dom_sf"/>
</dbReference>
<dbReference type="Pfam" id="PF16197">
    <property type="entry name" value="KAsynt_C_assoc"/>
    <property type="match status" value="1"/>
</dbReference>
<evidence type="ECO:0000313" key="12">
    <source>
        <dbReference type="EMBL" id="CAP91516.1"/>
    </source>
</evidence>
<dbReference type="GO" id="GO:0030639">
    <property type="term" value="P:polyketide biosynthetic process"/>
    <property type="evidence" value="ECO:0007669"/>
    <property type="project" value="UniProtKB-ARBA"/>
</dbReference>
<feature type="domain" description="PKS/mFAS DH" evidence="11">
    <location>
        <begin position="979"/>
        <end position="1300"/>
    </location>
</feature>
<dbReference type="SUPFAM" id="SSF47336">
    <property type="entry name" value="ACP-like"/>
    <property type="match status" value="1"/>
</dbReference>
<dbReference type="Pfam" id="PF00550">
    <property type="entry name" value="PP-binding"/>
    <property type="match status" value="1"/>
</dbReference>
<dbReference type="PANTHER" id="PTHR43775">
    <property type="entry name" value="FATTY ACID SYNTHASE"/>
    <property type="match status" value="1"/>
</dbReference>
<dbReference type="SMART" id="SM00826">
    <property type="entry name" value="PKS_DH"/>
    <property type="match status" value="1"/>
</dbReference>
<keyword evidence="13" id="KW-1185">Reference proteome</keyword>
<dbReference type="GO" id="GO:0006633">
    <property type="term" value="P:fatty acid biosynthetic process"/>
    <property type="evidence" value="ECO:0007669"/>
    <property type="project" value="InterPro"/>
</dbReference>
<dbReference type="InterPro" id="IPR049900">
    <property type="entry name" value="PKS_mFAS_DH"/>
</dbReference>
<evidence type="ECO:0000259" key="9">
    <source>
        <dbReference type="PROSITE" id="PS50075"/>
    </source>
</evidence>
<dbReference type="SMART" id="SM00829">
    <property type="entry name" value="PKS_ER"/>
    <property type="match status" value="1"/>
</dbReference>
<name>B6H299_PENRW</name>
<keyword evidence="4" id="KW-0521">NADP</keyword>
<keyword evidence="5" id="KW-0560">Oxidoreductase</keyword>
<dbReference type="Pfam" id="PF08242">
    <property type="entry name" value="Methyltransf_12"/>
    <property type="match status" value="1"/>
</dbReference>
<dbReference type="GO" id="GO:0004312">
    <property type="term" value="F:fatty acid synthase activity"/>
    <property type="evidence" value="ECO:0007669"/>
    <property type="project" value="TreeGrafter"/>
</dbReference>
<dbReference type="Gene3D" id="3.90.180.10">
    <property type="entry name" value="Medium-chain alcohol dehydrogenases, catalytic domain"/>
    <property type="match status" value="1"/>
</dbReference>
<dbReference type="CDD" id="cd00833">
    <property type="entry name" value="PKS"/>
    <property type="match status" value="1"/>
</dbReference>
<dbReference type="SUPFAM" id="SSF50129">
    <property type="entry name" value="GroES-like"/>
    <property type="match status" value="1"/>
</dbReference>
<dbReference type="EMBL" id="AM920428">
    <property type="protein sequence ID" value="CAP91516.1"/>
    <property type="molecule type" value="Genomic_DNA"/>
</dbReference>
<dbReference type="CDD" id="cd02440">
    <property type="entry name" value="AdoMet_MTases"/>
    <property type="match status" value="1"/>
</dbReference>
<dbReference type="SUPFAM" id="SSF51735">
    <property type="entry name" value="NAD(P)-binding Rossmann-fold domains"/>
    <property type="match status" value="2"/>
</dbReference>
<dbReference type="InterPro" id="IPR050091">
    <property type="entry name" value="PKS_NRPS_Biosynth_Enz"/>
</dbReference>
<dbReference type="InterPro" id="IPR013149">
    <property type="entry name" value="ADH-like_C"/>
</dbReference>
<dbReference type="InterPro" id="IPR018201">
    <property type="entry name" value="Ketoacyl_synth_AS"/>
</dbReference>
<dbReference type="Gene3D" id="3.40.47.10">
    <property type="match status" value="1"/>
</dbReference>
<dbReference type="OMA" id="KNAYHSA"/>
<dbReference type="SMART" id="SM00825">
    <property type="entry name" value="PKS_KS"/>
    <property type="match status" value="1"/>
</dbReference>
<dbReference type="CDD" id="cd05195">
    <property type="entry name" value="enoyl_red"/>
    <property type="match status" value="1"/>
</dbReference>
<feature type="region of interest" description="C-terminal hotdog fold" evidence="8">
    <location>
        <begin position="1141"/>
        <end position="1300"/>
    </location>
</feature>
<dbReference type="PANTHER" id="PTHR43775:SF29">
    <property type="entry name" value="ASPERFURANONE POLYKETIDE SYNTHASE AFOG-RELATED"/>
    <property type="match status" value="1"/>
</dbReference>
<evidence type="ECO:0000256" key="7">
    <source>
        <dbReference type="ARBA" id="ARBA00023315"/>
    </source>
</evidence>
<evidence type="ECO:0000313" key="13">
    <source>
        <dbReference type="Proteomes" id="UP000000724"/>
    </source>
</evidence>
<dbReference type="InterPro" id="IPR036736">
    <property type="entry name" value="ACP-like_sf"/>
</dbReference>
<organism evidence="12 13">
    <name type="scientific">Penicillium rubens (strain ATCC 28089 / DSM 1075 / NRRL 1951 / Wisconsin 54-1255)</name>
    <name type="common">Penicillium chrysogenum</name>
    <dbReference type="NCBI Taxonomy" id="500485"/>
    <lineage>
        <taxon>Eukaryota</taxon>
        <taxon>Fungi</taxon>
        <taxon>Dikarya</taxon>
        <taxon>Ascomycota</taxon>
        <taxon>Pezizomycotina</taxon>
        <taxon>Eurotiomycetes</taxon>
        <taxon>Eurotiomycetidae</taxon>
        <taxon>Eurotiales</taxon>
        <taxon>Aspergillaceae</taxon>
        <taxon>Penicillium</taxon>
        <taxon>Penicillium chrysogenum species complex</taxon>
    </lineage>
</organism>
<dbReference type="InterPro" id="IPR011032">
    <property type="entry name" value="GroES-like_sf"/>
</dbReference>
<dbReference type="InterPro" id="IPR013968">
    <property type="entry name" value="PKS_KR"/>
</dbReference>
<dbReference type="Pfam" id="PF14765">
    <property type="entry name" value="PS-DH"/>
    <property type="match status" value="1"/>
</dbReference>
<dbReference type="Gene3D" id="3.40.50.720">
    <property type="entry name" value="NAD(P)-binding Rossmann-like Domain"/>
    <property type="match status" value="2"/>
</dbReference>
<keyword evidence="2" id="KW-0597">Phosphoprotein</keyword>
<dbReference type="BioCyc" id="PCHR:PC13G04470-MONOMER"/>
<dbReference type="Pfam" id="PF00107">
    <property type="entry name" value="ADH_zinc_N"/>
    <property type="match status" value="1"/>
</dbReference>
<dbReference type="InterPro" id="IPR020843">
    <property type="entry name" value="ER"/>
</dbReference>
<dbReference type="eggNOG" id="KOG1202">
    <property type="taxonomic scope" value="Eukaryota"/>
</dbReference>
<dbReference type="OrthoDB" id="329835at2759"/>